<dbReference type="AlphaFoldDB" id="A0A917CFU5"/>
<evidence type="ECO:0000313" key="3">
    <source>
        <dbReference type="Proteomes" id="UP000606044"/>
    </source>
</evidence>
<dbReference type="Proteomes" id="UP000606044">
    <property type="component" value="Unassembled WGS sequence"/>
</dbReference>
<evidence type="ECO:0000313" key="2">
    <source>
        <dbReference type="EMBL" id="GGF84908.1"/>
    </source>
</evidence>
<sequence length="162" mass="17020">MSARTTVLPFLALVPMLLPLAGPALAQPAASASPSPGWQASPWADSVLLQTQLFFALATPDGKGVSEQQFAQFMEEVIRPRFPDGMTVLDASGQGKSTATAGGTSSTAGMLAMMHANTKLVILVHPNTPDALGKIGDIKAQYRSRFGGPDIFHLDFPVRIGS</sequence>
<gene>
    <name evidence="2" type="ORF">GCM10007301_51110</name>
</gene>
<protein>
    <recommendedName>
        <fullName evidence="4">DUF3574 domain-containing protein</fullName>
    </recommendedName>
</protein>
<dbReference type="EMBL" id="BMCT01000010">
    <property type="protein sequence ID" value="GGF84908.1"/>
    <property type="molecule type" value="Genomic_DNA"/>
</dbReference>
<dbReference type="InterPro" id="IPR021957">
    <property type="entry name" value="DUF3574"/>
</dbReference>
<feature type="signal peptide" evidence="1">
    <location>
        <begin position="1"/>
        <end position="26"/>
    </location>
</feature>
<proteinExistence type="predicted"/>
<reference evidence="2" key="2">
    <citation type="submission" date="2020-09" db="EMBL/GenBank/DDBJ databases">
        <authorList>
            <person name="Sun Q."/>
            <person name="Sedlacek I."/>
        </authorList>
    </citation>
    <scope>NUCLEOTIDE SEQUENCE</scope>
    <source>
        <strain evidence="2">CCM 7897</strain>
    </source>
</reference>
<accession>A0A917CFU5</accession>
<dbReference type="Pfam" id="PF12098">
    <property type="entry name" value="DUF3574"/>
    <property type="match status" value="1"/>
</dbReference>
<feature type="chain" id="PRO_5037264992" description="DUF3574 domain-containing protein" evidence="1">
    <location>
        <begin position="27"/>
        <end position="162"/>
    </location>
</feature>
<reference evidence="2" key="1">
    <citation type="journal article" date="2014" name="Int. J. Syst. Evol. Microbiol.">
        <title>Complete genome sequence of Corynebacterium casei LMG S-19264T (=DSM 44701T), isolated from a smear-ripened cheese.</title>
        <authorList>
            <consortium name="US DOE Joint Genome Institute (JGI-PGF)"/>
            <person name="Walter F."/>
            <person name="Albersmeier A."/>
            <person name="Kalinowski J."/>
            <person name="Ruckert C."/>
        </authorList>
    </citation>
    <scope>NUCLEOTIDE SEQUENCE</scope>
    <source>
        <strain evidence="2">CCM 7897</strain>
    </source>
</reference>
<dbReference type="RefSeq" id="WP_188583698.1">
    <property type="nucleotide sequence ID" value="NZ_BMCT01000010.1"/>
</dbReference>
<comment type="caution">
    <text evidence="2">The sequence shown here is derived from an EMBL/GenBank/DDBJ whole genome shotgun (WGS) entry which is preliminary data.</text>
</comment>
<keyword evidence="3" id="KW-1185">Reference proteome</keyword>
<evidence type="ECO:0008006" key="4">
    <source>
        <dbReference type="Google" id="ProtNLM"/>
    </source>
</evidence>
<evidence type="ECO:0000256" key="1">
    <source>
        <dbReference type="SAM" id="SignalP"/>
    </source>
</evidence>
<keyword evidence="1" id="KW-0732">Signal</keyword>
<name>A0A917CFU5_9HYPH</name>
<organism evidence="2 3">
    <name type="scientific">Azorhizobium oxalatiphilum</name>
    <dbReference type="NCBI Taxonomy" id="980631"/>
    <lineage>
        <taxon>Bacteria</taxon>
        <taxon>Pseudomonadati</taxon>
        <taxon>Pseudomonadota</taxon>
        <taxon>Alphaproteobacteria</taxon>
        <taxon>Hyphomicrobiales</taxon>
        <taxon>Xanthobacteraceae</taxon>
        <taxon>Azorhizobium</taxon>
    </lineage>
</organism>